<evidence type="ECO:0000313" key="2">
    <source>
        <dbReference type="Proteomes" id="UP000315295"/>
    </source>
</evidence>
<reference evidence="1 2" key="1">
    <citation type="journal article" date="2019" name="G3 (Bethesda)">
        <title>Sequencing of a Wild Apple (Malus baccata) Genome Unravels the Differences Between Cultivated and Wild Apple Species Regarding Disease Resistance and Cold Tolerance.</title>
        <authorList>
            <person name="Chen X."/>
        </authorList>
    </citation>
    <scope>NUCLEOTIDE SEQUENCE [LARGE SCALE GENOMIC DNA]</scope>
    <source>
        <strain evidence="2">cv. Shandingzi</strain>
        <tissue evidence="1">Leaves</tissue>
    </source>
</reference>
<dbReference type="Proteomes" id="UP000315295">
    <property type="component" value="Unassembled WGS sequence"/>
</dbReference>
<name>A0A540MGD8_MALBA</name>
<accession>A0A540MGD8</accession>
<comment type="caution">
    <text evidence="1">The sequence shown here is derived from an EMBL/GenBank/DDBJ whole genome shotgun (WGS) entry which is preliminary data.</text>
</comment>
<organism evidence="1 2">
    <name type="scientific">Malus baccata</name>
    <name type="common">Siberian crab apple</name>
    <name type="synonym">Pyrus baccata</name>
    <dbReference type="NCBI Taxonomy" id="106549"/>
    <lineage>
        <taxon>Eukaryota</taxon>
        <taxon>Viridiplantae</taxon>
        <taxon>Streptophyta</taxon>
        <taxon>Embryophyta</taxon>
        <taxon>Tracheophyta</taxon>
        <taxon>Spermatophyta</taxon>
        <taxon>Magnoliopsida</taxon>
        <taxon>eudicotyledons</taxon>
        <taxon>Gunneridae</taxon>
        <taxon>Pentapetalae</taxon>
        <taxon>rosids</taxon>
        <taxon>fabids</taxon>
        <taxon>Rosales</taxon>
        <taxon>Rosaceae</taxon>
        <taxon>Amygdaloideae</taxon>
        <taxon>Maleae</taxon>
        <taxon>Malus</taxon>
    </lineage>
</organism>
<protein>
    <submittedName>
        <fullName evidence="1">Uncharacterized protein</fullName>
    </submittedName>
</protein>
<evidence type="ECO:0000313" key="1">
    <source>
        <dbReference type="EMBL" id="TQD97642.1"/>
    </source>
</evidence>
<proteinExistence type="predicted"/>
<gene>
    <name evidence="1" type="ORF">C1H46_016749</name>
</gene>
<dbReference type="AlphaFoldDB" id="A0A540MGD8"/>
<keyword evidence="2" id="KW-1185">Reference proteome</keyword>
<sequence>MLRLSSTSLDELHGLLTWELSMARCKTVSSSPVTEPFQAFSVQSQPSLLPTPSAFAAQHQPLHSASRFNSNPGRNTKGQFFSNLGNRGNRGTFTNNRGNRGYQGFRNNQGSSHFKVPCQICGSTSHEAIDCFNRMNPDISGRIPPAKLVAMCAHYSDD</sequence>
<dbReference type="EMBL" id="VIEB01000267">
    <property type="protein sequence ID" value="TQD97642.1"/>
    <property type="molecule type" value="Genomic_DNA"/>
</dbReference>